<evidence type="ECO:0000256" key="5">
    <source>
        <dbReference type="ARBA" id="ARBA00023242"/>
    </source>
</evidence>
<feature type="compositionally biased region" description="Basic and acidic residues" evidence="6">
    <location>
        <begin position="632"/>
        <end position="641"/>
    </location>
</feature>
<dbReference type="GeneTree" id="ENSGT00940000158148"/>
<keyword evidence="9" id="KW-1185">Reference proteome</keyword>
<dbReference type="PANTHER" id="PTHR23123">
    <property type="entry name" value="PHD/F-BOX CONTAINING PROTEIN"/>
    <property type="match status" value="1"/>
</dbReference>
<dbReference type="FunFam" id="1.20.58.1360:FF:000001">
    <property type="entry name" value="Histone lysine demethylase PHF8"/>
    <property type="match status" value="1"/>
</dbReference>
<feature type="compositionally biased region" description="Basic residues" evidence="6">
    <location>
        <begin position="554"/>
        <end position="565"/>
    </location>
</feature>
<evidence type="ECO:0000256" key="6">
    <source>
        <dbReference type="SAM" id="MobiDB-lite"/>
    </source>
</evidence>
<keyword evidence="5" id="KW-0539">Nucleus</keyword>
<dbReference type="AlphaFoldDB" id="A0A8C6M6Q2"/>
<dbReference type="GO" id="GO:0005634">
    <property type="term" value="C:nucleus"/>
    <property type="evidence" value="ECO:0007669"/>
    <property type="project" value="UniProtKB-SubCell"/>
</dbReference>
<feature type="compositionally biased region" description="Basic and acidic residues" evidence="6">
    <location>
        <begin position="299"/>
        <end position="327"/>
    </location>
</feature>
<keyword evidence="2" id="KW-0479">Metal-binding</keyword>
<feature type="compositionally biased region" description="Polar residues" evidence="6">
    <location>
        <begin position="181"/>
        <end position="192"/>
    </location>
</feature>
<dbReference type="GO" id="GO:0051213">
    <property type="term" value="F:dioxygenase activity"/>
    <property type="evidence" value="ECO:0007669"/>
    <property type="project" value="UniProtKB-KW"/>
</dbReference>
<feature type="region of interest" description="Disordered" evidence="6">
    <location>
        <begin position="444"/>
        <end position="473"/>
    </location>
</feature>
<keyword evidence="3" id="KW-0156">Chromatin regulator</keyword>
<feature type="compositionally biased region" description="Basic and acidic residues" evidence="6">
    <location>
        <begin position="449"/>
        <end position="463"/>
    </location>
</feature>
<evidence type="ECO:0000256" key="4">
    <source>
        <dbReference type="ARBA" id="ARBA00022964"/>
    </source>
</evidence>
<evidence type="ECO:0000256" key="2">
    <source>
        <dbReference type="ARBA" id="ARBA00022723"/>
    </source>
</evidence>
<dbReference type="InterPro" id="IPR050690">
    <property type="entry name" value="JHDM1_Histone_Demethylase"/>
</dbReference>
<dbReference type="Pfam" id="PF17811">
    <property type="entry name" value="JHD"/>
    <property type="match status" value="1"/>
</dbReference>
<feature type="region of interest" description="Disordered" evidence="6">
    <location>
        <begin position="181"/>
        <end position="327"/>
    </location>
</feature>
<dbReference type="Gene3D" id="1.20.58.1360">
    <property type="match status" value="1"/>
</dbReference>
<accession>A0A8C6M6Q2</accession>
<dbReference type="GO" id="GO:0006325">
    <property type="term" value="P:chromatin organization"/>
    <property type="evidence" value="ECO:0007669"/>
    <property type="project" value="UniProtKB-KW"/>
</dbReference>
<proteinExistence type="predicted"/>
<feature type="compositionally biased region" description="Polar residues" evidence="6">
    <location>
        <begin position="516"/>
        <end position="528"/>
    </location>
</feature>
<dbReference type="Gene3D" id="2.60.120.650">
    <property type="entry name" value="Cupin"/>
    <property type="match status" value="1"/>
</dbReference>
<keyword evidence="4" id="KW-0223">Dioxygenase</keyword>
<evidence type="ECO:0000256" key="3">
    <source>
        <dbReference type="ARBA" id="ARBA00022853"/>
    </source>
</evidence>
<feature type="compositionally biased region" description="Polar residues" evidence="6">
    <location>
        <begin position="493"/>
        <end position="508"/>
    </location>
</feature>
<feature type="compositionally biased region" description="Polar residues" evidence="6">
    <location>
        <begin position="732"/>
        <end position="742"/>
    </location>
</feature>
<feature type="compositionally biased region" description="Basic residues" evidence="6">
    <location>
        <begin position="666"/>
        <end position="677"/>
    </location>
</feature>
<evidence type="ECO:0000313" key="8">
    <source>
        <dbReference type="Ensembl" id="ENSNFUP00015028299.1"/>
    </source>
</evidence>
<dbReference type="Ensembl" id="ENSNFUT00015029570.1">
    <property type="protein sequence ID" value="ENSNFUP00015028299.1"/>
    <property type="gene ID" value="ENSNFUG00015013651.1"/>
</dbReference>
<feature type="compositionally biased region" description="Basic and acidic residues" evidence="6">
    <location>
        <begin position="581"/>
        <end position="590"/>
    </location>
</feature>
<protein>
    <submittedName>
        <fullName evidence="8">PHD finger protein 2</fullName>
    </submittedName>
</protein>
<feature type="compositionally biased region" description="Basic and acidic residues" evidence="6">
    <location>
        <begin position="274"/>
        <end position="286"/>
    </location>
</feature>
<sequence length="770" mass="86021">TRFKERFGGRCLSVNAHEAACSTRASLFFCDFTEKQAITVKMPGLILQDQGIAGERWINAILTPVDCLAFSGHFVHNLSVEMQMRAYEIEKRLKVKTLNPFPNFETACWYVGRHFLERFKSLHKANKQPAPYLIHGAKIINGAFRAWTKKQALLEHEDELPENMKPSQLIKDLAKEIRLSENATKTIKSEPSTKAPVEEPPSTHSEPEEPVSPAHIPSPSGERARKKVFKPPKIPKAAKPPKVPKVKEGEKKKAKKTKEPSPPPKPSSFAALESHAKDILSKMDQHKKTKVVKTVLSPPEKDVSKQNNVDKFDMREQNKNKTEAKWKYKNSKPDSLLKMEEECKFDRTPLSGNKDRFSFTMSHRKMLSSKVLKPQTNSSVFGSLQNLKDDKTKPVRDEYEYVSDEGELKIDEFPIRRKKNMVKRDLPCECPVLIHAIRPISSMDSSDEETLHIDTEARTEVKSRNSKVKKKSGSAAGILDLLQASKQVGGIDYSTNSQPPASPSTQEAIQGMLSMANLSSSESLQQPWSHNQSKNNSHSSQVCRKAGGGGGSKRATKRLPKKPRKSSSIESLDYDDDEQDHMDACFKDSDYVYPSLESEEDNPVFKSRSKKRKSSDDTPYSPTARVGPSVPRQERPARDGARVASIETGLAAAAAKLSHQEEQQKTKKKKKSTKKKALATEELSKLSQDSSSPDHNVDSQDGSLMDHEFSTGTIKFVGGAQPMAPGIFLNQRRPSASSPNNTKRLKKGMATAKQRLGKILKIHRNGKLLL</sequence>
<reference evidence="8" key="2">
    <citation type="submission" date="2025-09" db="UniProtKB">
        <authorList>
            <consortium name="Ensembl"/>
        </authorList>
    </citation>
    <scope>IDENTIFICATION</scope>
</reference>
<feature type="region of interest" description="Disordered" evidence="6">
    <location>
        <begin position="490"/>
        <end position="706"/>
    </location>
</feature>
<dbReference type="Proteomes" id="UP000694548">
    <property type="component" value="Unassembled WGS sequence"/>
</dbReference>
<organism evidence="8 9">
    <name type="scientific">Nothobranchius furzeri</name>
    <name type="common">Turquoise killifish</name>
    <dbReference type="NCBI Taxonomy" id="105023"/>
    <lineage>
        <taxon>Eukaryota</taxon>
        <taxon>Metazoa</taxon>
        <taxon>Chordata</taxon>
        <taxon>Craniata</taxon>
        <taxon>Vertebrata</taxon>
        <taxon>Euteleostomi</taxon>
        <taxon>Actinopterygii</taxon>
        <taxon>Neopterygii</taxon>
        <taxon>Teleostei</taxon>
        <taxon>Neoteleostei</taxon>
        <taxon>Acanthomorphata</taxon>
        <taxon>Ovalentaria</taxon>
        <taxon>Atherinomorphae</taxon>
        <taxon>Cyprinodontiformes</taxon>
        <taxon>Nothobranchiidae</taxon>
        <taxon>Nothobranchius</taxon>
    </lineage>
</organism>
<keyword evidence="4" id="KW-0560">Oxidoreductase</keyword>
<reference evidence="8" key="1">
    <citation type="submission" date="2025-08" db="UniProtKB">
        <authorList>
            <consortium name="Ensembl"/>
        </authorList>
    </citation>
    <scope>IDENTIFICATION</scope>
</reference>
<comment type="subcellular location">
    <subcellularLocation>
        <location evidence="1">Nucleus</location>
    </subcellularLocation>
</comment>
<feature type="compositionally biased region" description="Low complexity" evidence="6">
    <location>
        <begin position="529"/>
        <end position="541"/>
    </location>
</feature>
<feature type="domain" description="Jumonji helical" evidence="7">
    <location>
        <begin position="78"/>
        <end position="181"/>
    </location>
</feature>
<evidence type="ECO:0000313" key="9">
    <source>
        <dbReference type="Proteomes" id="UP000694548"/>
    </source>
</evidence>
<feature type="compositionally biased region" description="Polar residues" evidence="6">
    <location>
        <begin position="685"/>
        <end position="702"/>
    </location>
</feature>
<name>A0A8C6M6Q2_NOTFU</name>
<evidence type="ECO:0000256" key="1">
    <source>
        <dbReference type="ARBA" id="ARBA00004123"/>
    </source>
</evidence>
<feature type="region of interest" description="Disordered" evidence="6">
    <location>
        <begin position="729"/>
        <end position="749"/>
    </location>
</feature>
<dbReference type="GO" id="GO:0046872">
    <property type="term" value="F:metal ion binding"/>
    <property type="evidence" value="ECO:0007669"/>
    <property type="project" value="UniProtKB-KW"/>
</dbReference>
<gene>
    <name evidence="8" type="primary">PHF2</name>
</gene>
<dbReference type="InterPro" id="IPR041070">
    <property type="entry name" value="JHD"/>
</dbReference>
<evidence type="ECO:0000259" key="7">
    <source>
        <dbReference type="Pfam" id="PF17811"/>
    </source>
</evidence>
<dbReference type="SUPFAM" id="SSF51197">
    <property type="entry name" value="Clavaminate synthase-like"/>
    <property type="match status" value="1"/>
</dbReference>